<keyword evidence="3" id="KW-1185">Reference proteome</keyword>
<accession>A0ABT2BZX1</accession>
<evidence type="ECO:0008006" key="4">
    <source>
        <dbReference type="Google" id="ProtNLM"/>
    </source>
</evidence>
<gene>
    <name evidence="2" type="ORF">NX786_12405</name>
</gene>
<evidence type="ECO:0000313" key="2">
    <source>
        <dbReference type="EMBL" id="MCS0630136.1"/>
    </source>
</evidence>
<comment type="caution">
    <text evidence="2">The sequence shown here is derived from an EMBL/GenBank/DDBJ whole genome shotgun (WGS) entry which is preliminary data.</text>
</comment>
<keyword evidence="1" id="KW-0472">Membrane</keyword>
<name>A0ABT2BZX1_9BURK</name>
<reference evidence="2" key="1">
    <citation type="submission" date="2022-08" db="EMBL/GenBank/DDBJ databases">
        <title>Reclassification of Massilia species as members of the genera Telluria, Duganella, Pseudoduganella, Mokoshia gen. nov. and Zemynaea gen. nov. using orthogonal and non-orthogonal genome-based approaches.</title>
        <authorList>
            <person name="Bowman J.P."/>
        </authorList>
    </citation>
    <scope>NUCLEOTIDE SEQUENCE</scope>
    <source>
        <strain evidence="2">LMG 11547</strain>
    </source>
</reference>
<feature type="transmembrane region" description="Helical" evidence="1">
    <location>
        <begin position="31"/>
        <end position="54"/>
    </location>
</feature>
<evidence type="ECO:0000256" key="1">
    <source>
        <dbReference type="SAM" id="Phobius"/>
    </source>
</evidence>
<sequence>MKRIIALWRTVAGQDLRLLWFAIRHENRPGWLLPALAVLALFAVEPLNFAVPLLGTIDEFVLLPLILHGIATMLPAHVVDGYARVADKRLRRRA</sequence>
<dbReference type="RefSeq" id="WP_259449255.1">
    <property type="nucleotide sequence ID" value="NZ_CP119520.1"/>
</dbReference>
<organism evidence="2 3">
    <name type="scientific">Telluria mixta</name>
    <dbReference type="NCBI Taxonomy" id="34071"/>
    <lineage>
        <taxon>Bacteria</taxon>
        <taxon>Pseudomonadati</taxon>
        <taxon>Pseudomonadota</taxon>
        <taxon>Betaproteobacteria</taxon>
        <taxon>Burkholderiales</taxon>
        <taxon>Oxalobacteraceae</taxon>
        <taxon>Telluria group</taxon>
        <taxon>Telluria</taxon>
    </lineage>
</organism>
<keyword evidence="1" id="KW-0812">Transmembrane</keyword>
<proteinExistence type="predicted"/>
<protein>
    <recommendedName>
        <fullName evidence="4">DUF1232 domain-containing protein</fullName>
    </recommendedName>
</protein>
<dbReference type="EMBL" id="JANUHC010000004">
    <property type="protein sequence ID" value="MCS0630136.1"/>
    <property type="molecule type" value="Genomic_DNA"/>
</dbReference>
<feature type="transmembrane region" description="Helical" evidence="1">
    <location>
        <begin position="60"/>
        <end position="83"/>
    </location>
</feature>
<evidence type="ECO:0000313" key="3">
    <source>
        <dbReference type="Proteomes" id="UP001165263"/>
    </source>
</evidence>
<dbReference type="Proteomes" id="UP001165263">
    <property type="component" value="Unassembled WGS sequence"/>
</dbReference>
<keyword evidence="1" id="KW-1133">Transmembrane helix</keyword>